<accession>A0A927PLX3</accession>
<dbReference type="RefSeq" id="WP_192038292.1">
    <property type="nucleotide sequence ID" value="NZ_JACYWE010000002.1"/>
</dbReference>
<evidence type="ECO:0000313" key="2">
    <source>
        <dbReference type="EMBL" id="MBD8505837.1"/>
    </source>
</evidence>
<comment type="caution">
    <text evidence="2">The sequence shown here is derived from an EMBL/GenBank/DDBJ whole genome shotgun (WGS) entry which is preliminary data.</text>
</comment>
<evidence type="ECO:0000256" key="1">
    <source>
        <dbReference type="SAM" id="Phobius"/>
    </source>
</evidence>
<keyword evidence="1" id="KW-0472">Membrane</keyword>
<sequence length="218" mass="24182">MRTLDFLVDVPHARRVNEMLADLRRVQFSALIMIALLIGGAVGLFFVGEPWAMILAGALLVAAVGMGYAGIYAPRRATDLQKLYSEYELVPSVVTAVRPRGVTLLALVNVARDRSGPPVWALVPRRVQNLPGHERREGERVACVAVTSGAPGSKVWQQVRPVPIAWAARDVDVLARAVRAIPHVEWEVLRKNMVRTEEAEKSRSYPILKEKELPPELR</sequence>
<dbReference type="Gene3D" id="2.40.410.10">
    <property type="entry name" value="putative membrane protein from Corynebacterium diphtheriae superfamily"/>
    <property type="match status" value="1"/>
</dbReference>
<feature type="transmembrane region" description="Helical" evidence="1">
    <location>
        <begin position="53"/>
        <end position="73"/>
    </location>
</feature>
<keyword evidence="1" id="KW-1133">Transmembrane helix</keyword>
<keyword evidence="1" id="KW-0812">Transmembrane</keyword>
<evidence type="ECO:0000313" key="3">
    <source>
        <dbReference type="Proteomes" id="UP000642993"/>
    </source>
</evidence>
<dbReference type="InterPro" id="IPR023124">
    <property type="entry name" value="DUF3239_dom_sf"/>
</dbReference>
<reference evidence="2" key="1">
    <citation type="submission" date="2020-09" db="EMBL/GenBank/DDBJ databases">
        <title>Hoyosella lacisalsi sp. nov., a halotolerant actinobacterium isolated from soil of Lake Gudzhirganskoe.</title>
        <authorList>
            <person name="Yang Q."/>
            <person name="Guo P.Y."/>
            <person name="Liu S.W."/>
            <person name="Li F.N."/>
            <person name="Sun C.H."/>
        </authorList>
    </citation>
    <scope>NUCLEOTIDE SEQUENCE</scope>
    <source>
        <strain evidence="2">G463</strain>
    </source>
</reference>
<gene>
    <name evidence="2" type="ORF">HT102_04970</name>
</gene>
<dbReference type="EMBL" id="JACYWE010000002">
    <property type="protein sequence ID" value="MBD8505837.1"/>
    <property type="molecule type" value="Genomic_DNA"/>
</dbReference>
<keyword evidence="3" id="KW-1185">Reference proteome</keyword>
<organism evidence="2 3">
    <name type="scientific">Lolliginicoccus lacisalsi</name>
    <dbReference type="NCBI Taxonomy" id="2742202"/>
    <lineage>
        <taxon>Bacteria</taxon>
        <taxon>Bacillati</taxon>
        <taxon>Actinomycetota</taxon>
        <taxon>Actinomycetes</taxon>
        <taxon>Mycobacteriales</taxon>
        <taxon>Hoyosellaceae</taxon>
        <taxon>Lolliginicoccus</taxon>
    </lineage>
</organism>
<feature type="transmembrane region" description="Helical" evidence="1">
    <location>
        <begin position="28"/>
        <end position="47"/>
    </location>
</feature>
<dbReference type="Pfam" id="PF11580">
    <property type="entry name" value="DUF3239"/>
    <property type="match status" value="1"/>
</dbReference>
<protein>
    <submittedName>
        <fullName evidence="2">DUF3239 domain-containing protein</fullName>
    </submittedName>
</protein>
<name>A0A927PLX3_9ACTN</name>
<dbReference type="InterPro" id="IPR021632">
    <property type="entry name" value="DUF3239"/>
</dbReference>
<proteinExistence type="predicted"/>
<dbReference type="Proteomes" id="UP000642993">
    <property type="component" value="Unassembled WGS sequence"/>
</dbReference>
<dbReference type="AlphaFoldDB" id="A0A927PLX3"/>